<accession>A0A644Z8J4</accession>
<comment type="caution">
    <text evidence="3">The sequence shown here is derived from an EMBL/GenBank/DDBJ whole genome shotgun (WGS) entry which is preliminary data.</text>
</comment>
<keyword evidence="1 3" id="KW-0808">Transferase</keyword>
<name>A0A644Z8J4_9ZZZZ</name>
<reference evidence="3" key="1">
    <citation type="submission" date="2019-08" db="EMBL/GenBank/DDBJ databases">
        <authorList>
            <person name="Kucharzyk K."/>
            <person name="Murdoch R.W."/>
            <person name="Higgins S."/>
            <person name="Loffler F."/>
        </authorList>
    </citation>
    <scope>NUCLEOTIDE SEQUENCE</scope>
</reference>
<dbReference type="AlphaFoldDB" id="A0A644Z8J4"/>
<evidence type="ECO:0000313" key="3">
    <source>
        <dbReference type="EMBL" id="MPM36608.1"/>
    </source>
</evidence>
<proteinExistence type="predicted"/>
<dbReference type="Pfam" id="PF00534">
    <property type="entry name" value="Glycos_transf_1"/>
    <property type="match status" value="1"/>
</dbReference>
<dbReference type="PANTHER" id="PTHR46401:SF2">
    <property type="entry name" value="GLYCOSYLTRANSFERASE WBBK-RELATED"/>
    <property type="match status" value="1"/>
</dbReference>
<keyword evidence="3" id="KW-0328">Glycosyltransferase</keyword>
<gene>
    <name evidence="3" type="primary">mshA_67</name>
    <name evidence="3" type="ORF">SDC9_83207</name>
</gene>
<feature type="domain" description="Glycosyl transferase family 1" evidence="2">
    <location>
        <begin position="9"/>
        <end position="125"/>
    </location>
</feature>
<evidence type="ECO:0000259" key="2">
    <source>
        <dbReference type="Pfam" id="PF00534"/>
    </source>
</evidence>
<dbReference type="InterPro" id="IPR001296">
    <property type="entry name" value="Glyco_trans_1"/>
</dbReference>
<sequence>MGVSLGWNYKKGLDIFIDLANILPDDFQIVLVGLSEEQKKQVPENCILLGPTTNVEELVSIYSAADIFLNPSKEETMGLVTVEALACGTPVIVSNLTAVPEIVTPECGIVVTEYSSEAFALEIRKKPKFSLEQCRKQAYKYEKQSKFKEYLDLYSSIAKISMKEEW</sequence>
<organism evidence="3">
    <name type="scientific">bioreactor metagenome</name>
    <dbReference type="NCBI Taxonomy" id="1076179"/>
    <lineage>
        <taxon>unclassified sequences</taxon>
        <taxon>metagenomes</taxon>
        <taxon>ecological metagenomes</taxon>
    </lineage>
</organism>
<dbReference type="GO" id="GO:0102710">
    <property type="term" value="F:D-inositol-3-phosphate glycosyltransferase activity"/>
    <property type="evidence" value="ECO:0007669"/>
    <property type="project" value="UniProtKB-EC"/>
</dbReference>
<dbReference type="EC" id="2.4.1.250" evidence="3"/>
<dbReference type="EMBL" id="VSSQ01007663">
    <property type="protein sequence ID" value="MPM36608.1"/>
    <property type="molecule type" value="Genomic_DNA"/>
</dbReference>
<dbReference type="SUPFAM" id="SSF53756">
    <property type="entry name" value="UDP-Glycosyltransferase/glycogen phosphorylase"/>
    <property type="match status" value="1"/>
</dbReference>
<evidence type="ECO:0000256" key="1">
    <source>
        <dbReference type="ARBA" id="ARBA00022679"/>
    </source>
</evidence>
<dbReference type="Gene3D" id="3.40.50.2000">
    <property type="entry name" value="Glycogen Phosphorylase B"/>
    <property type="match status" value="1"/>
</dbReference>
<protein>
    <submittedName>
        <fullName evidence="3">D-inositol-3-phosphate glycosyltransferase</fullName>
        <ecNumber evidence="3">2.4.1.250</ecNumber>
    </submittedName>
</protein>
<dbReference type="PANTHER" id="PTHR46401">
    <property type="entry name" value="GLYCOSYLTRANSFERASE WBBK-RELATED"/>
    <property type="match status" value="1"/>
</dbReference>